<dbReference type="InterPro" id="IPR041118">
    <property type="entry name" value="Rx_N"/>
</dbReference>
<keyword evidence="6" id="KW-0175">Coiled coil</keyword>
<dbReference type="GO" id="GO:0042742">
    <property type="term" value="P:defense response to bacterium"/>
    <property type="evidence" value="ECO:0007669"/>
    <property type="project" value="UniProtKB-ARBA"/>
</dbReference>
<evidence type="ECO:0000313" key="11">
    <source>
        <dbReference type="EMBL" id="PUZ68735.1"/>
    </source>
</evidence>
<dbReference type="InterPro" id="IPR036388">
    <property type="entry name" value="WH-like_DNA-bd_sf"/>
</dbReference>
<protein>
    <recommendedName>
        <fullName evidence="13">NB-ARC domain-containing protein</fullName>
    </recommendedName>
</protein>
<keyword evidence="3" id="KW-0677">Repeat</keyword>
<dbReference type="InterPro" id="IPR038005">
    <property type="entry name" value="RX-like_CC"/>
</dbReference>
<keyword evidence="12" id="KW-1185">Reference proteome</keyword>
<dbReference type="AlphaFoldDB" id="A0A2T7ELM6"/>
<evidence type="ECO:0000259" key="8">
    <source>
        <dbReference type="Pfam" id="PF18052"/>
    </source>
</evidence>
<feature type="domain" description="Disease resistance protein winged helix" evidence="9">
    <location>
        <begin position="521"/>
        <end position="592"/>
    </location>
</feature>
<dbReference type="InterPro" id="IPR002182">
    <property type="entry name" value="NB-ARC"/>
</dbReference>
<keyword evidence="5" id="KW-0611">Plant defense</keyword>
<evidence type="ECO:0000259" key="7">
    <source>
        <dbReference type="Pfam" id="PF00931"/>
    </source>
</evidence>
<evidence type="ECO:0000313" key="12">
    <source>
        <dbReference type="Proteomes" id="UP000244336"/>
    </source>
</evidence>
<gene>
    <name evidence="11" type="ORF">GQ55_2G052400</name>
</gene>
<dbReference type="Gene3D" id="1.10.8.430">
    <property type="entry name" value="Helical domain of apoptotic protease-activating factors"/>
    <property type="match status" value="1"/>
</dbReference>
<reference evidence="11 12" key="1">
    <citation type="submission" date="2018-04" db="EMBL/GenBank/DDBJ databases">
        <title>WGS assembly of Panicum hallii var. hallii HAL2.</title>
        <authorList>
            <person name="Lovell J."/>
            <person name="Jenkins J."/>
            <person name="Lowry D."/>
            <person name="Mamidi S."/>
            <person name="Sreedasyam A."/>
            <person name="Weng X."/>
            <person name="Barry K."/>
            <person name="Bonette J."/>
            <person name="Campitelli B."/>
            <person name="Daum C."/>
            <person name="Gordon S."/>
            <person name="Gould B."/>
            <person name="Lipzen A."/>
            <person name="MacQueen A."/>
            <person name="Palacio-Mejia J."/>
            <person name="Plott C."/>
            <person name="Shakirov E."/>
            <person name="Shu S."/>
            <person name="Yoshinaga Y."/>
            <person name="Zane M."/>
            <person name="Rokhsar D."/>
            <person name="Grimwood J."/>
            <person name="Schmutz J."/>
            <person name="Juenger T."/>
        </authorList>
    </citation>
    <scope>NUCLEOTIDE SEQUENCE [LARGE SCALE GENOMIC DNA]</scope>
    <source>
        <strain evidence="12">cv. HAL2</strain>
    </source>
</reference>
<feature type="domain" description="Disease resistance N-terminal" evidence="8">
    <location>
        <begin position="87"/>
        <end position="183"/>
    </location>
</feature>
<keyword evidence="2" id="KW-0433">Leucine-rich repeat</keyword>
<dbReference type="GO" id="GO:0009626">
    <property type="term" value="P:plant-type hypersensitive response"/>
    <property type="evidence" value="ECO:0007669"/>
    <property type="project" value="UniProtKB-ARBA"/>
</dbReference>
<evidence type="ECO:0000256" key="4">
    <source>
        <dbReference type="ARBA" id="ARBA00022741"/>
    </source>
</evidence>
<dbReference type="Gene3D" id="3.40.50.300">
    <property type="entry name" value="P-loop containing nucleotide triphosphate hydrolases"/>
    <property type="match status" value="1"/>
</dbReference>
<dbReference type="Gene3D" id="3.80.10.10">
    <property type="entry name" value="Ribonuclease Inhibitor"/>
    <property type="match status" value="1"/>
</dbReference>
<dbReference type="InterPro" id="IPR044974">
    <property type="entry name" value="Disease_R_plants"/>
</dbReference>
<evidence type="ECO:0008006" key="13">
    <source>
        <dbReference type="Google" id="ProtNLM"/>
    </source>
</evidence>
<proteinExistence type="inferred from homology"/>
<dbReference type="InterPro" id="IPR055414">
    <property type="entry name" value="LRR_R13L4/SHOC2-like"/>
</dbReference>
<name>A0A2T7ELM6_9POAL</name>
<comment type="similarity">
    <text evidence="1">Belongs to the disease resistance NB-LRR family.</text>
</comment>
<evidence type="ECO:0000259" key="10">
    <source>
        <dbReference type="Pfam" id="PF23598"/>
    </source>
</evidence>
<dbReference type="PANTHER" id="PTHR23155">
    <property type="entry name" value="DISEASE RESISTANCE PROTEIN RP"/>
    <property type="match status" value="1"/>
</dbReference>
<dbReference type="Gene3D" id="1.10.10.10">
    <property type="entry name" value="Winged helix-like DNA-binding domain superfamily/Winged helix DNA-binding domain"/>
    <property type="match status" value="1"/>
</dbReference>
<evidence type="ECO:0000256" key="2">
    <source>
        <dbReference type="ARBA" id="ARBA00022614"/>
    </source>
</evidence>
<dbReference type="SUPFAM" id="SSF52058">
    <property type="entry name" value="L domain-like"/>
    <property type="match status" value="1"/>
</dbReference>
<evidence type="ECO:0000256" key="5">
    <source>
        <dbReference type="ARBA" id="ARBA00022821"/>
    </source>
</evidence>
<dbReference type="EMBL" id="CM009750">
    <property type="protein sequence ID" value="PUZ68735.1"/>
    <property type="molecule type" value="Genomic_DNA"/>
</dbReference>
<dbReference type="PANTHER" id="PTHR23155:SF1182">
    <property type="entry name" value="OS07G0186500 PROTEIN"/>
    <property type="match status" value="1"/>
</dbReference>
<dbReference type="CDD" id="cd14798">
    <property type="entry name" value="RX-CC_like"/>
    <property type="match status" value="1"/>
</dbReference>
<dbReference type="Pfam" id="PF00931">
    <property type="entry name" value="NB-ARC"/>
    <property type="match status" value="1"/>
</dbReference>
<organism evidence="11 12">
    <name type="scientific">Panicum hallii var. hallii</name>
    <dbReference type="NCBI Taxonomy" id="1504633"/>
    <lineage>
        <taxon>Eukaryota</taxon>
        <taxon>Viridiplantae</taxon>
        <taxon>Streptophyta</taxon>
        <taxon>Embryophyta</taxon>
        <taxon>Tracheophyta</taxon>
        <taxon>Spermatophyta</taxon>
        <taxon>Magnoliopsida</taxon>
        <taxon>Liliopsida</taxon>
        <taxon>Poales</taxon>
        <taxon>Poaceae</taxon>
        <taxon>PACMAD clade</taxon>
        <taxon>Panicoideae</taxon>
        <taxon>Panicodae</taxon>
        <taxon>Paniceae</taxon>
        <taxon>Panicinae</taxon>
        <taxon>Panicum</taxon>
        <taxon>Panicum sect. Panicum</taxon>
    </lineage>
</organism>
<dbReference type="OrthoDB" id="598235at2759"/>
<dbReference type="InterPro" id="IPR032675">
    <property type="entry name" value="LRR_dom_sf"/>
</dbReference>
<dbReference type="Gramene" id="PUZ68735">
    <property type="protein sequence ID" value="PUZ68735"/>
    <property type="gene ID" value="GQ55_2G052400"/>
</dbReference>
<accession>A0A2T7ELM6</accession>
<sequence length="985" mass="112739">MFSQRRSSQLLKSELTSTAAFSNKTPQFPLPSRRGCGACAAVQATELQPAEKRIEPTRKYLTNVESLGSRNCFWNQKVNMAEALVIVVLQKITSALGEEGLKIIGSKLRKQLPDVQEVTNTMRLLQSDFLMMQAFISQVDVHRSTDKVLEAWLEQVRQAAHEAEDIVDEFIYLVGQMEGTDSFLKRALNQAADFKKWRKLAAQAKFVEDCLQKITEMKKRFDVSATDSRKDNASSYSCRLQHLSEHSYLNDDDDFVGNAEEVKRLTEWLSDVRKDRTVISVYGMGGLGKTTIASSIYKKEEIKRMFICRAWISVSQSYRVKDLLKRILLQLMSKKENIPDGIDTMDCVNLVELLQRYLKDRRYLIVLDDVWSRDSWPLLDSAFVKNNIGSRIVITTRIQAVASLADGNREMKLSLLPKEEAWTLFCQKAFARLDGRSCPPNLKACSERIVDKCQGLPLALVALGSLLSYKEMDEHGWELFYCQLRWQLSNNPELSWVASVLNFSYNDLPSYLKNCFLYCGMFPEDYHIERKRLIRLWIAEGFIEDRGPETTLSDVAACYLKELADRSLLQVVDKNEYGRPKRFQMHDLVRELSLTISKKEKFATTWDHPNSDCNSDRSRRLSLQKDGNLTQTVTNSAQLRSVIVFVEEVSPSWFKDCYANFRLLRVLSLRHCHIQKIPDILSNLFNLHYLDLGYTKLKEIPRSIGKLGNLQTLYLKGSVMELPNDVTLLTKLQHLIIDVGRFGSSASNKICRLEHLQALKNIEANSCLVRNLGCLTRMRSLGIRKVLESYNTYLWTSVSRMTALTSLSVIAADRDRDVLDMSDLKPLPYLEKLMLSGKLDKGAIPPVFGHFPKLKSLRLCFSGLCEDPLSLLSAMFQNLGHLNLYRCYEGTRLTFRAGWFPMLKHLYLSSMGELKEVDIEDGAIRSLHRLELWGLKSLTSVPEGLVHLKALQQLCIGSMMPDEFKRRLVGRDRWIVEHIPYIGDP</sequence>
<feature type="domain" description="NB-ARC" evidence="7">
    <location>
        <begin position="260"/>
        <end position="432"/>
    </location>
</feature>
<dbReference type="InterPro" id="IPR058922">
    <property type="entry name" value="WHD_DRP"/>
</dbReference>
<keyword evidence="4" id="KW-0547">Nucleotide-binding</keyword>
<evidence type="ECO:0000256" key="6">
    <source>
        <dbReference type="ARBA" id="ARBA00023054"/>
    </source>
</evidence>
<dbReference type="Gene3D" id="1.20.5.4130">
    <property type="match status" value="1"/>
</dbReference>
<evidence type="ECO:0000256" key="1">
    <source>
        <dbReference type="ARBA" id="ARBA00008894"/>
    </source>
</evidence>
<dbReference type="Pfam" id="PF23598">
    <property type="entry name" value="LRR_14"/>
    <property type="match status" value="1"/>
</dbReference>
<dbReference type="Proteomes" id="UP000244336">
    <property type="component" value="Chromosome 2"/>
</dbReference>
<dbReference type="Pfam" id="PF18052">
    <property type="entry name" value="Rx_N"/>
    <property type="match status" value="1"/>
</dbReference>
<dbReference type="InterPro" id="IPR027417">
    <property type="entry name" value="P-loop_NTPase"/>
</dbReference>
<evidence type="ECO:0000256" key="3">
    <source>
        <dbReference type="ARBA" id="ARBA00022737"/>
    </source>
</evidence>
<dbReference type="PRINTS" id="PR00364">
    <property type="entry name" value="DISEASERSIST"/>
</dbReference>
<dbReference type="SUPFAM" id="SSF52540">
    <property type="entry name" value="P-loop containing nucleoside triphosphate hydrolases"/>
    <property type="match status" value="1"/>
</dbReference>
<dbReference type="GO" id="GO:0043531">
    <property type="term" value="F:ADP binding"/>
    <property type="evidence" value="ECO:0007669"/>
    <property type="project" value="InterPro"/>
</dbReference>
<dbReference type="Pfam" id="PF23559">
    <property type="entry name" value="WHD_DRP"/>
    <property type="match status" value="1"/>
</dbReference>
<dbReference type="FunFam" id="1.10.10.10:FF:000322">
    <property type="entry name" value="Probable disease resistance protein At1g63360"/>
    <property type="match status" value="1"/>
</dbReference>
<dbReference type="GO" id="GO:0002758">
    <property type="term" value="P:innate immune response-activating signaling pathway"/>
    <property type="evidence" value="ECO:0007669"/>
    <property type="project" value="UniProtKB-ARBA"/>
</dbReference>
<dbReference type="FunFam" id="3.40.50.300:FF:001091">
    <property type="entry name" value="Probable disease resistance protein At1g61300"/>
    <property type="match status" value="1"/>
</dbReference>
<dbReference type="InterPro" id="IPR042197">
    <property type="entry name" value="Apaf_helical"/>
</dbReference>
<evidence type="ECO:0000259" key="9">
    <source>
        <dbReference type="Pfam" id="PF23559"/>
    </source>
</evidence>
<feature type="domain" description="Disease resistance R13L4/SHOC-2-like LRR" evidence="10">
    <location>
        <begin position="638"/>
        <end position="955"/>
    </location>
</feature>